<organism evidence="7 8">
    <name type="scientific">Datura stramonium</name>
    <name type="common">Jimsonweed</name>
    <name type="synonym">Common thornapple</name>
    <dbReference type="NCBI Taxonomy" id="4076"/>
    <lineage>
        <taxon>Eukaryota</taxon>
        <taxon>Viridiplantae</taxon>
        <taxon>Streptophyta</taxon>
        <taxon>Embryophyta</taxon>
        <taxon>Tracheophyta</taxon>
        <taxon>Spermatophyta</taxon>
        <taxon>Magnoliopsida</taxon>
        <taxon>eudicotyledons</taxon>
        <taxon>Gunneridae</taxon>
        <taxon>Pentapetalae</taxon>
        <taxon>asterids</taxon>
        <taxon>lamiids</taxon>
        <taxon>Solanales</taxon>
        <taxon>Solanaceae</taxon>
        <taxon>Solanoideae</taxon>
        <taxon>Datureae</taxon>
        <taxon>Datura</taxon>
    </lineage>
</organism>
<keyword evidence="4" id="KW-0804">Transcription</keyword>
<sequence>MNYSILMTANGYTPFQYLPKQFAFANGLIEKKCDLVIRDESQRLWNLKLHYCKTEAYIGDGWRKFVADNCLKVGDRIMFEVVTNGETPIWKFQVSEAETPLQKFQGKFLILDKNLLLVSTSSSAADDHPYFISTIKPYCITKTEFYLPLDFAMSNGLMNRKCEMILKDEAQRCWSVWLVGDLEISLELHVDGQNSEQKMDSK</sequence>
<evidence type="ECO:0000259" key="6">
    <source>
        <dbReference type="PROSITE" id="PS50863"/>
    </source>
</evidence>
<comment type="caution">
    <text evidence="7">The sequence shown here is derived from an EMBL/GenBank/DDBJ whole genome shotgun (WGS) entry which is preliminary data.</text>
</comment>
<evidence type="ECO:0000313" key="7">
    <source>
        <dbReference type="EMBL" id="MCD7446392.1"/>
    </source>
</evidence>
<keyword evidence="5" id="KW-0539">Nucleus</keyword>
<dbReference type="PROSITE" id="PS50863">
    <property type="entry name" value="B3"/>
    <property type="match status" value="1"/>
</dbReference>
<dbReference type="PANTHER" id="PTHR31674:SF83">
    <property type="entry name" value="B3 DOMAIN-CONTAINING PROTEIN REM10-LIKE"/>
    <property type="match status" value="1"/>
</dbReference>
<dbReference type="Pfam" id="PF02362">
    <property type="entry name" value="B3"/>
    <property type="match status" value="1"/>
</dbReference>
<dbReference type="SMART" id="SM01019">
    <property type="entry name" value="B3"/>
    <property type="match status" value="2"/>
</dbReference>
<proteinExistence type="predicted"/>
<dbReference type="InterPro" id="IPR015300">
    <property type="entry name" value="DNA-bd_pseudobarrel_sf"/>
</dbReference>
<feature type="domain" description="TF-B3" evidence="6">
    <location>
        <begin position="1"/>
        <end position="95"/>
    </location>
</feature>
<gene>
    <name evidence="7" type="ORF">HAX54_006000</name>
</gene>
<dbReference type="PANTHER" id="PTHR31674">
    <property type="entry name" value="B3 DOMAIN-CONTAINING PROTEIN REM-LIKE 3-RELATED"/>
    <property type="match status" value="1"/>
</dbReference>
<dbReference type="EMBL" id="JACEIK010000013">
    <property type="protein sequence ID" value="MCD7446392.1"/>
    <property type="molecule type" value="Genomic_DNA"/>
</dbReference>
<keyword evidence="2" id="KW-0805">Transcription regulation</keyword>
<evidence type="ECO:0000256" key="5">
    <source>
        <dbReference type="ARBA" id="ARBA00023242"/>
    </source>
</evidence>
<dbReference type="InterPro" id="IPR039218">
    <property type="entry name" value="REM_fam"/>
</dbReference>
<keyword evidence="8" id="KW-1185">Reference proteome</keyword>
<reference evidence="7 8" key="1">
    <citation type="journal article" date="2021" name="BMC Genomics">
        <title>Datura genome reveals duplications of psychoactive alkaloid biosynthetic genes and high mutation rate following tissue culture.</title>
        <authorList>
            <person name="Rajewski A."/>
            <person name="Carter-House D."/>
            <person name="Stajich J."/>
            <person name="Litt A."/>
        </authorList>
    </citation>
    <scope>NUCLEOTIDE SEQUENCE [LARGE SCALE GENOMIC DNA]</scope>
    <source>
        <strain evidence="7">AR-01</strain>
    </source>
</reference>
<evidence type="ECO:0000256" key="3">
    <source>
        <dbReference type="ARBA" id="ARBA00023125"/>
    </source>
</evidence>
<comment type="subcellular location">
    <subcellularLocation>
        <location evidence="1">Nucleus</location>
    </subcellularLocation>
</comment>
<accession>A0ABS8RIC9</accession>
<evidence type="ECO:0000256" key="4">
    <source>
        <dbReference type="ARBA" id="ARBA00023163"/>
    </source>
</evidence>
<protein>
    <recommendedName>
        <fullName evidence="6">TF-B3 domain-containing protein</fullName>
    </recommendedName>
</protein>
<dbReference type="CDD" id="cd10017">
    <property type="entry name" value="B3_DNA"/>
    <property type="match status" value="1"/>
</dbReference>
<evidence type="ECO:0000256" key="1">
    <source>
        <dbReference type="ARBA" id="ARBA00004123"/>
    </source>
</evidence>
<dbReference type="InterPro" id="IPR003340">
    <property type="entry name" value="B3_DNA-bd"/>
</dbReference>
<dbReference type="SUPFAM" id="SSF101936">
    <property type="entry name" value="DNA-binding pseudobarrel domain"/>
    <property type="match status" value="2"/>
</dbReference>
<name>A0ABS8RIC9_DATST</name>
<evidence type="ECO:0000313" key="8">
    <source>
        <dbReference type="Proteomes" id="UP000823775"/>
    </source>
</evidence>
<evidence type="ECO:0000256" key="2">
    <source>
        <dbReference type="ARBA" id="ARBA00023015"/>
    </source>
</evidence>
<keyword evidence="3" id="KW-0238">DNA-binding</keyword>
<dbReference type="Proteomes" id="UP000823775">
    <property type="component" value="Unassembled WGS sequence"/>
</dbReference>
<dbReference type="Gene3D" id="2.40.330.10">
    <property type="entry name" value="DNA-binding pseudobarrel domain"/>
    <property type="match status" value="1"/>
</dbReference>